<name>A0ACC6L2L5_9SPHI</name>
<evidence type="ECO:0000313" key="2">
    <source>
        <dbReference type="Proteomes" id="UP001246858"/>
    </source>
</evidence>
<proteinExistence type="predicted"/>
<comment type="caution">
    <text evidence="1">The sequence shown here is derived from an EMBL/GenBank/DDBJ whole genome shotgun (WGS) entry which is preliminary data.</text>
</comment>
<gene>
    <name evidence="1" type="ORF">J2X78_004202</name>
</gene>
<sequence>MKHIYRILPALLIVLAACNKKEVAELDFNVSVDKTTYKAGDTVKFQISGNPELLTFYSGEKGLQYENRERTAADGTPELNFTSFMQFGTQTNTLKLLVSSDFSGTYTAAAIAAATWTDITSKAVLSTGTDNTPSGVIDLSAYKSDKPIFLAFSFTGSTASTQRTWTIKNFAISNVLPDKSRVTVTGIADAGWVSVNLNNSPRAWAITSAQLQFQGGAAGIGNNSGYVITKPLFLSKVAPDRGVALKNMSTRITTYQYIYKEKGDFKPTFVASNTNVYESKTTVKQLDITVNNP</sequence>
<accession>A0ACC6L2L5</accession>
<keyword evidence="2" id="KW-1185">Reference proteome</keyword>
<protein>
    <submittedName>
        <fullName evidence="1">Uncharacterized protein</fullName>
    </submittedName>
</protein>
<dbReference type="Proteomes" id="UP001246858">
    <property type="component" value="Unassembled WGS sequence"/>
</dbReference>
<dbReference type="EMBL" id="JAVDTF010000004">
    <property type="protein sequence ID" value="MDR6785617.1"/>
    <property type="molecule type" value="Genomic_DNA"/>
</dbReference>
<organism evidence="1 2">
    <name type="scientific">Pedobacter africanus</name>
    <dbReference type="NCBI Taxonomy" id="151894"/>
    <lineage>
        <taxon>Bacteria</taxon>
        <taxon>Pseudomonadati</taxon>
        <taxon>Bacteroidota</taxon>
        <taxon>Sphingobacteriia</taxon>
        <taxon>Sphingobacteriales</taxon>
        <taxon>Sphingobacteriaceae</taxon>
        <taxon>Pedobacter</taxon>
    </lineage>
</organism>
<reference evidence="1" key="1">
    <citation type="submission" date="2023-07" db="EMBL/GenBank/DDBJ databases">
        <title>Sorghum-associated microbial communities from plants grown in Nebraska, USA.</title>
        <authorList>
            <person name="Schachtman D."/>
        </authorList>
    </citation>
    <scope>NUCLEOTIDE SEQUENCE</scope>
    <source>
        <strain evidence="1">2697</strain>
    </source>
</reference>
<evidence type="ECO:0000313" key="1">
    <source>
        <dbReference type="EMBL" id="MDR6785617.1"/>
    </source>
</evidence>